<proteinExistence type="predicted"/>
<dbReference type="SUPFAM" id="SSF46955">
    <property type="entry name" value="Putative DNA-binding domain"/>
    <property type="match status" value="1"/>
</dbReference>
<dbReference type="Proteomes" id="UP000637720">
    <property type="component" value="Unassembled WGS sequence"/>
</dbReference>
<evidence type="ECO:0000313" key="1">
    <source>
        <dbReference type="EMBL" id="GGK04698.1"/>
    </source>
</evidence>
<evidence type="ECO:0008006" key="3">
    <source>
        <dbReference type="Google" id="ProtNLM"/>
    </source>
</evidence>
<protein>
    <recommendedName>
        <fullName evidence="3">Helix-turn-helix domain-containing protein</fullName>
    </recommendedName>
</protein>
<dbReference type="EMBL" id="BMOF01000042">
    <property type="protein sequence ID" value="GGK04698.1"/>
    <property type="molecule type" value="Genomic_DNA"/>
</dbReference>
<organism evidence="1 2">
    <name type="scientific">Calditerricola satsumensis</name>
    <dbReference type="NCBI Taxonomy" id="373054"/>
    <lineage>
        <taxon>Bacteria</taxon>
        <taxon>Bacillati</taxon>
        <taxon>Bacillota</taxon>
        <taxon>Bacilli</taxon>
        <taxon>Bacillales</taxon>
        <taxon>Bacillaceae</taxon>
        <taxon>Calditerricola</taxon>
    </lineage>
</organism>
<dbReference type="AlphaFoldDB" id="A0A8J3BCC4"/>
<dbReference type="RefSeq" id="WP_054672159.1">
    <property type="nucleotide sequence ID" value="NZ_BMOF01000042.1"/>
</dbReference>
<keyword evidence="2" id="KW-1185">Reference proteome</keyword>
<gene>
    <name evidence="1" type="ORF">GCM10007043_18380</name>
</gene>
<dbReference type="InterPro" id="IPR009061">
    <property type="entry name" value="DNA-bd_dom_put_sf"/>
</dbReference>
<reference evidence="1" key="2">
    <citation type="submission" date="2020-09" db="EMBL/GenBank/DDBJ databases">
        <authorList>
            <person name="Sun Q."/>
            <person name="Ohkuma M."/>
        </authorList>
    </citation>
    <scope>NUCLEOTIDE SEQUENCE</scope>
    <source>
        <strain evidence="1">JCM 14719</strain>
    </source>
</reference>
<comment type="caution">
    <text evidence="1">The sequence shown here is derived from an EMBL/GenBank/DDBJ whole genome shotgun (WGS) entry which is preliminary data.</text>
</comment>
<accession>A0A8J3BCC4</accession>
<evidence type="ECO:0000313" key="2">
    <source>
        <dbReference type="Proteomes" id="UP000637720"/>
    </source>
</evidence>
<reference evidence="1" key="1">
    <citation type="journal article" date="2014" name="Int. J. Syst. Evol. Microbiol.">
        <title>Complete genome sequence of Corynebacterium casei LMG S-19264T (=DSM 44701T), isolated from a smear-ripened cheese.</title>
        <authorList>
            <consortium name="US DOE Joint Genome Institute (JGI-PGF)"/>
            <person name="Walter F."/>
            <person name="Albersmeier A."/>
            <person name="Kalinowski J."/>
            <person name="Ruckert C."/>
        </authorList>
    </citation>
    <scope>NUCLEOTIDE SEQUENCE</scope>
    <source>
        <strain evidence="1">JCM 14719</strain>
    </source>
</reference>
<sequence>MRKVITVREAARQLNVPVETVHSWIEQGLLLTDKNDHIPWDAFVECLERPEFQDAMRILNLQLLHAEDATE</sequence>
<name>A0A8J3BCC4_9BACI</name>